<gene>
    <name evidence="2" type="primary">pilA</name>
    <name evidence="2" type="ordered locus">Avi_3972</name>
</gene>
<dbReference type="Pfam" id="PF04964">
    <property type="entry name" value="Flp_Fap"/>
    <property type="match status" value="1"/>
</dbReference>
<evidence type="ECO:0000313" key="3">
    <source>
        <dbReference type="Proteomes" id="UP000001596"/>
    </source>
</evidence>
<reference evidence="2 3" key="1">
    <citation type="journal article" date="2009" name="J. Bacteriol.">
        <title>Genome sequences of three Agrobacterium biovars help elucidate the evolution of multichromosome genomes in bacteria.</title>
        <authorList>
            <person name="Slater S.C."/>
            <person name="Goldman B.S."/>
            <person name="Goodner B."/>
            <person name="Setubal J.C."/>
            <person name="Farrand S.K."/>
            <person name="Nester E.W."/>
            <person name="Burr T.J."/>
            <person name="Banta L."/>
            <person name="Dickerman A.W."/>
            <person name="Paulsen I."/>
            <person name="Otten L."/>
            <person name="Suen G."/>
            <person name="Welch R."/>
            <person name="Almeida N.F."/>
            <person name="Arnold F."/>
            <person name="Burton O.T."/>
            <person name="Du Z."/>
            <person name="Ewing A."/>
            <person name="Godsy E."/>
            <person name="Heisel S."/>
            <person name="Houmiel K.L."/>
            <person name="Jhaveri J."/>
            <person name="Lu J."/>
            <person name="Miller N.M."/>
            <person name="Norton S."/>
            <person name="Chen Q."/>
            <person name="Phoolcharoen W."/>
            <person name="Ohlin V."/>
            <person name="Ondrusek D."/>
            <person name="Pride N."/>
            <person name="Stricklin S.L."/>
            <person name="Sun J."/>
            <person name="Wheeler C."/>
            <person name="Wilson L."/>
            <person name="Zhu H."/>
            <person name="Wood D.W."/>
        </authorList>
    </citation>
    <scope>NUCLEOTIDE SEQUENCE [LARGE SCALE GENOMIC DNA]</scope>
    <source>
        <strain evidence="3">S4 / ATCC BAA-846</strain>
    </source>
</reference>
<keyword evidence="1" id="KW-0472">Membrane</keyword>
<evidence type="ECO:0000256" key="1">
    <source>
        <dbReference type="SAM" id="Phobius"/>
    </source>
</evidence>
<dbReference type="RefSeq" id="WP_015917281.1">
    <property type="nucleotide sequence ID" value="NC_011989.1"/>
</dbReference>
<dbReference type="KEGG" id="avi:Avi_3972"/>
<keyword evidence="1" id="KW-1133">Transmembrane helix</keyword>
<name>B9JTG1_ALLAM</name>
<dbReference type="AlphaFoldDB" id="B9JTG1"/>
<sequence>MMGLLRRFSGLSAIFRQTSAATAIEYSLIAGIIAVTLYLALGVYYEALDRLFDSIIAAIPQA</sequence>
<protein>
    <submittedName>
        <fullName evidence="2">Fimbriae associated protein</fullName>
    </submittedName>
</protein>
<feature type="transmembrane region" description="Helical" evidence="1">
    <location>
        <begin position="30"/>
        <end position="48"/>
    </location>
</feature>
<dbReference type="Proteomes" id="UP000001596">
    <property type="component" value="Chromosome 1"/>
</dbReference>
<keyword evidence="1" id="KW-0812">Transmembrane</keyword>
<dbReference type="InterPro" id="IPR007047">
    <property type="entry name" value="Flp_Fap"/>
</dbReference>
<accession>B9JTG1</accession>
<evidence type="ECO:0000313" key="2">
    <source>
        <dbReference type="EMBL" id="ACM37869.1"/>
    </source>
</evidence>
<proteinExistence type="predicted"/>
<keyword evidence="3" id="KW-1185">Reference proteome</keyword>
<dbReference type="EMBL" id="CP000633">
    <property type="protein sequence ID" value="ACM37869.1"/>
    <property type="molecule type" value="Genomic_DNA"/>
</dbReference>
<dbReference type="HOGENOM" id="CLU_2893883_0_0_5"/>
<organism evidence="2 3">
    <name type="scientific">Allorhizobium ampelinum (strain ATCC BAA-846 / DSM 112012 / S4)</name>
    <name type="common">Agrobacterium vitis (strain S4)</name>
    <dbReference type="NCBI Taxonomy" id="311402"/>
    <lineage>
        <taxon>Bacteria</taxon>
        <taxon>Pseudomonadati</taxon>
        <taxon>Pseudomonadota</taxon>
        <taxon>Alphaproteobacteria</taxon>
        <taxon>Hyphomicrobiales</taxon>
        <taxon>Rhizobiaceae</taxon>
        <taxon>Rhizobium/Agrobacterium group</taxon>
        <taxon>Allorhizobium</taxon>
        <taxon>Allorhizobium ampelinum</taxon>
    </lineage>
</organism>